<dbReference type="SUPFAM" id="SSF55144">
    <property type="entry name" value="LigT-like"/>
    <property type="match status" value="1"/>
</dbReference>
<evidence type="ECO:0000313" key="5">
    <source>
        <dbReference type="Proteomes" id="UP000469159"/>
    </source>
</evidence>
<dbReference type="HAMAP" id="MF_01940">
    <property type="entry name" value="RNA_CPDase"/>
    <property type="match status" value="1"/>
</dbReference>
<dbReference type="EC" id="3.1.4.58" evidence="2"/>
<dbReference type="InterPro" id="IPR014051">
    <property type="entry name" value="Phosphoesterase_HXTX"/>
</dbReference>
<dbReference type="Proteomes" id="UP000469159">
    <property type="component" value="Unassembled WGS sequence"/>
</dbReference>
<dbReference type="InterPro" id="IPR009097">
    <property type="entry name" value="Cyclic_Pdiesterase"/>
</dbReference>
<dbReference type="GO" id="GO:0008664">
    <property type="term" value="F:RNA 2',3'-cyclic 3'-phosphodiesterase activity"/>
    <property type="evidence" value="ECO:0007669"/>
    <property type="project" value="UniProtKB-EC"/>
</dbReference>
<feature type="domain" description="Phosphoesterase HXTX" evidence="3">
    <location>
        <begin position="92"/>
        <end position="168"/>
    </location>
</feature>
<comment type="similarity">
    <text evidence="2">Belongs to the 2H phosphoesterase superfamily. ThpR family.</text>
</comment>
<comment type="function">
    <text evidence="2">Hydrolyzes RNA 2',3'-cyclic phosphodiester to an RNA 2'-phosphomonoester.</text>
</comment>
<gene>
    <name evidence="4" type="primary">thpR</name>
    <name evidence="4" type="ORF">GRI75_05115</name>
</gene>
<dbReference type="Pfam" id="PF02834">
    <property type="entry name" value="LigT_PEase"/>
    <property type="match status" value="2"/>
</dbReference>
<dbReference type="NCBIfam" id="TIGR02258">
    <property type="entry name" value="2_5_ligase"/>
    <property type="match status" value="1"/>
</dbReference>
<dbReference type="InterPro" id="IPR004175">
    <property type="entry name" value="RNA_CPDase"/>
</dbReference>
<accession>A0A6I4UTC9</accession>
<protein>
    <recommendedName>
        <fullName evidence="2">RNA 2',3'-cyclic phosphodiesterase</fullName>
        <shortName evidence="2">RNA 2',3'-CPDase</shortName>
        <ecNumber evidence="2">3.1.4.58</ecNumber>
    </recommendedName>
</protein>
<dbReference type="PANTHER" id="PTHR35561">
    <property type="entry name" value="RNA 2',3'-CYCLIC PHOSPHODIESTERASE"/>
    <property type="match status" value="1"/>
</dbReference>
<dbReference type="OrthoDB" id="9793819at2"/>
<dbReference type="EMBL" id="WTYK01000002">
    <property type="protein sequence ID" value="MXP41024.1"/>
    <property type="molecule type" value="Genomic_DNA"/>
</dbReference>
<keyword evidence="5" id="KW-1185">Reference proteome</keyword>
<feature type="active site" description="Proton donor" evidence="2">
    <location>
        <position position="37"/>
    </location>
</feature>
<dbReference type="GO" id="GO:0004113">
    <property type="term" value="F:2',3'-cyclic-nucleotide 3'-phosphodiesterase activity"/>
    <property type="evidence" value="ECO:0007669"/>
    <property type="project" value="InterPro"/>
</dbReference>
<comment type="caution">
    <text evidence="4">The sequence shown here is derived from an EMBL/GenBank/DDBJ whole genome shotgun (WGS) entry which is preliminary data.</text>
</comment>
<dbReference type="Gene3D" id="3.90.1140.10">
    <property type="entry name" value="Cyclic phosphodiesterase"/>
    <property type="match status" value="1"/>
</dbReference>
<organism evidence="4 5">
    <name type="scientific">Croceibacterium soli</name>
    <dbReference type="NCBI Taxonomy" id="1739690"/>
    <lineage>
        <taxon>Bacteria</taxon>
        <taxon>Pseudomonadati</taxon>
        <taxon>Pseudomonadota</taxon>
        <taxon>Alphaproteobacteria</taxon>
        <taxon>Sphingomonadales</taxon>
        <taxon>Erythrobacteraceae</taxon>
        <taxon>Croceibacterium</taxon>
    </lineage>
</organism>
<feature type="active site" description="Proton acceptor" evidence="2">
    <location>
        <position position="121"/>
    </location>
</feature>
<feature type="short sequence motif" description="HXTX 1" evidence="2">
    <location>
        <begin position="37"/>
        <end position="40"/>
    </location>
</feature>
<keyword evidence="1 2" id="KW-0378">Hydrolase</keyword>
<comment type="catalytic activity">
    <reaction evidence="2">
        <text>a 3'-end 2',3'-cyclophospho-ribonucleotide-RNA + H2O = a 3'-end 2'-phospho-ribonucleotide-RNA + H(+)</text>
        <dbReference type="Rhea" id="RHEA:11828"/>
        <dbReference type="Rhea" id="RHEA-COMP:10464"/>
        <dbReference type="Rhea" id="RHEA-COMP:17353"/>
        <dbReference type="ChEBI" id="CHEBI:15377"/>
        <dbReference type="ChEBI" id="CHEBI:15378"/>
        <dbReference type="ChEBI" id="CHEBI:83064"/>
        <dbReference type="ChEBI" id="CHEBI:173113"/>
        <dbReference type="EC" id="3.1.4.58"/>
    </reaction>
</comment>
<evidence type="ECO:0000256" key="2">
    <source>
        <dbReference type="HAMAP-Rule" id="MF_01940"/>
    </source>
</evidence>
<dbReference type="AlphaFoldDB" id="A0A6I4UTC9"/>
<feature type="domain" description="Phosphoesterase HXTX" evidence="3">
    <location>
        <begin position="10"/>
        <end position="80"/>
    </location>
</feature>
<dbReference type="RefSeq" id="WP_160745864.1">
    <property type="nucleotide sequence ID" value="NZ_WTYK01000002.1"/>
</dbReference>
<evidence type="ECO:0000259" key="3">
    <source>
        <dbReference type="Pfam" id="PF02834"/>
    </source>
</evidence>
<reference evidence="4 5" key="1">
    <citation type="submission" date="2019-12" db="EMBL/GenBank/DDBJ databases">
        <title>Genomic-based taxomic classification of the family Erythrobacteraceae.</title>
        <authorList>
            <person name="Xu L."/>
        </authorList>
    </citation>
    <scope>NUCLEOTIDE SEQUENCE [LARGE SCALE GENOMIC DNA]</scope>
    <source>
        <strain evidence="4 5">MCCC 1K02066</strain>
    </source>
</reference>
<dbReference type="PANTHER" id="PTHR35561:SF1">
    <property type="entry name" value="RNA 2',3'-CYCLIC PHOSPHODIESTERASE"/>
    <property type="match status" value="1"/>
</dbReference>
<sequence>MPRLFIALRPPGTVRDTLLDAMGGIEGARWQDDEQLHCTLAFLGQVDGTQVEPLIAALEQVESPAFAIEVAGVGHFERKGLPSALWAGVPLTEPLARLQRRVVSACREAGIVPEKRNYRPHVTLARLPRSAGPVGDWLALHGRLRAGPWEVIGFTVFESTLSPAGAVYEPLVEYEL</sequence>
<feature type="short sequence motif" description="HXTX 2" evidence="2">
    <location>
        <begin position="121"/>
        <end position="124"/>
    </location>
</feature>
<evidence type="ECO:0000256" key="1">
    <source>
        <dbReference type="ARBA" id="ARBA00022801"/>
    </source>
</evidence>
<proteinExistence type="inferred from homology"/>
<evidence type="ECO:0000313" key="4">
    <source>
        <dbReference type="EMBL" id="MXP41024.1"/>
    </source>
</evidence>
<name>A0A6I4UTC9_9SPHN</name>